<dbReference type="RefSeq" id="WP_377370319.1">
    <property type="nucleotide sequence ID" value="NZ_JAOTJD010000021.1"/>
</dbReference>
<name>A0ABW6CPK1_9CAUL</name>
<dbReference type="Gene3D" id="3.30.1150.10">
    <property type="match status" value="1"/>
</dbReference>
<proteinExistence type="predicted"/>
<protein>
    <submittedName>
        <fullName evidence="6">Energy transducer TonB</fullName>
    </submittedName>
</protein>
<feature type="domain" description="TonB C-terminal" evidence="5">
    <location>
        <begin position="36"/>
        <end position="113"/>
    </location>
</feature>
<comment type="subcellular location">
    <subcellularLocation>
        <location evidence="1">Membrane</location>
        <topology evidence="1">Single-pass membrane protein</topology>
    </subcellularLocation>
</comment>
<keyword evidence="2" id="KW-0812">Transmembrane</keyword>
<reference evidence="6 7" key="1">
    <citation type="submission" date="2022-09" db="EMBL/GenBank/DDBJ databases">
        <title>New species of Phenylobacterium.</title>
        <authorList>
            <person name="Mieszkin S."/>
        </authorList>
    </citation>
    <scope>NUCLEOTIDE SEQUENCE [LARGE SCALE GENOMIC DNA]</scope>
    <source>
        <strain evidence="6 7">HK31-G</strain>
    </source>
</reference>
<dbReference type="InterPro" id="IPR037682">
    <property type="entry name" value="TonB_C"/>
</dbReference>
<keyword evidence="7" id="KW-1185">Reference proteome</keyword>
<organism evidence="6 7">
    <name type="scientific">Phenylobacterium ferrooxidans</name>
    <dbReference type="NCBI Taxonomy" id="2982689"/>
    <lineage>
        <taxon>Bacteria</taxon>
        <taxon>Pseudomonadati</taxon>
        <taxon>Pseudomonadota</taxon>
        <taxon>Alphaproteobacteria</taxon>
        <taxon>Caulobacterales</taxon>
        <taxon>Caulobacteraceae</taxon>
        <taxon>Phenylobacterium</taxon>
    </lineage>
</organism>
<dbReference type="SUPFAM" id="SSF74653">
    <property type="entry name" value="TolA/TonB C-terminal domain"/>
    <property type="match status" value="2"/>
</dbReference>
<dbReference type="NCBIfam" id="TIGR01352">
    <property type="entry name" value="tonB_Cterm"/>
    <property type="match status" value="1"/>
</dbReference>
<dbReference type="Pfam" id="PF03544">
    <property type="entry name" value="TonB_C"/>
    <property type="match status" value="1"/>
</dbReference>
<evidence type="ECO:0000256" key="3">
    <source>
        <dbReference type="ARBA" id="ARBA00022989"/>
    </source>
</evidence>
<evidence type="ECO:0000256" key="2">
    <source>
        <dbReference type="ARBA" id="ARBA00022692"/>
    </source>
</evidence>
<gene>
    <name evidence="6" type="ORF">OCL97_12310</name>
</gene>
<dbReference type="Proteomes" id="UP001598130">
    <property type="component" value="Unassembled WGS sequence"/>
</dbReference>
<evidence type="ECO:0000256" key="1">
    <source>
        <dbReference type="ARBA" id="ARBA00004167"/>
    </source>
</evidence>
<dbReference type="EMBL" id="JAOTJD010000021">
    <property type="protein sequence ID" value="MFD3264739.1"/>
    <property type="molecule type" value="Genomic_DNA"/>
</dbReference>
<evidence type="ECO:0000259" key="5">
    <source>
        <dbReference type="Pfam" id="PF03544"/>
    </source>
</evidence>
<comment type="caution">
    <text evidence="6">The sequence shown here is derived from an EMBL/GenBank/DDBJ whole genome shotgun (WGS) entry which is preliminary data.</text>
</comment>
<evidence type="ECO:0000313" key="7">
    <source>
        <dbReference type="Proteomes" id="UP001598130"/>
    </source>
</evidence>
<keyword evidence="4" id="KW-0472">Membrane</keyword>
<evidence type="ECO:0000256" key="4">
    <source>
        <dbReference type="ARBA" id="ARBA00023136"/>
    </source>
</evidence>
<sequence>MGLAALAVAGAARADPPRVSPPEWLVRPDGEDLADSYPGLARALSIEGRATISCAVDVKGRLQDCVSPTASPQGLGFDKAALEMSRLFAMRPRTVDGEPVAGGTVRIPIRFTLPPPGGASAIPEPFVTPAALDAARRAARLSGIAGRLARGLAGDLDRIEADSADPMVRAQGLAALTEARRQASPQVAEVVARSIAAQLSPAEVHQWVSHMNGPAQRKLDARGPELTRAFAAAQATHTQIVLANARDTFCGRQDCNGETSLADMRALAEAPEAIIDKPRWSRAPSLAEARAAYPLAAQAFRLSGWAMLQCRVTQGGGLEDCEVVAQGPRRLGFGAAGLKVAASYRLDPDLLAQGAAGDRVNLPAVFSIERGTPPTRVRPRPSRALALAREIVRAQGIEAQADHAADLGQWLLSHQPGLDAAVARDAGEAYRGAVIADLPNLLNDHAAAYAAVFTEPELAGMAAFLRSRAGHLATGRDDAFNVRLAQALGEIQVKADAQARTAFCAAHVCAAD</sequence>
<evidence type="ECO:0000313" key="6">
    <source>
        <dbReference type="EMBL" id="MFD3264739.1"/>
    </source>
</evidence>
<keyword evidence="3" id="KW-1133">Transmembrane helix</keyword>
<dbReference type="InterPro" id="IPR006260">
    <property type="entry name" value="TonB/TolA_C"/>
</dbReference>
<accession>A0ABW6CPK1</accession>
<dbReference type="Gene3D" id="3.30.2420.10">
    <property type="entry name" value="TonB"/>
    <property type="match status" value="1"/>
</dbReference>